<gene>
    <name evidence="3" type="ORF">MUB52_04940</name>
</gene>
<dbReference type="Proteomes" id="UP001208690">
    <property type="component" value="Unassembled WGS sequence"/>
</dbReference>
<dbReference type="Pfam" id="PF00211">
    <property type="entry name" value="Guanylate_cyc"/>
    <property type="match status" value="1"/>
</dbReference>
<dbReference type="PANTHER" id="PTHR43081">
    <property type="entry name" value="ADENYLATE CYCLASE, TERMINAL-DIFFERENTIATION SPECIFIC-RELATED"/>
    <property type="match status" value="1"/>
</dbReference>
<evidence type="ECO:0000313" key="3">
    <source>
        <dbReference type="EMBL" id="MCV3270768.1"/>
    </source>
</evidence>
<dbReference type="EMBL" id="JALIEB010000002">
    <property type="protein sequence ID" value="MCV3270768.1"/>
    <property type="molecule type" value="Genomic_DNA"/>
</dbReference>
<evidence type="ECO:0000259" key="2">
    <source>
        <dbReference type="PROSITE" id="PS50125"/>
    </source>
</evidence>
<name>A0ABT3BB23_9RHOB</name>
<dbReference type="InterPro" id="IPR050697">
    <property type="entry name" value="Adenylyl/Guanylyl_Cyclase_3/4"/>
</dbReference>
<keyword evidence="1" id="KW-0472">Membrane</keyword>
<dbReference type="InterPro" id="IPR001054">
    <property type="entry name" value="A/G_cyclase"/>
</dbReference>
<dbReference type="PROSITE" id="PS50125">
    <property type="entry name" value="GUANYLATE_CYCLASE_2"/>
    <property type="match status" value="1"/>
</dbReference>
<feature type="transmembrane region" description="Helical" evidence="1">
    <location>
        <begin position="354"/>
        <end position="375"/>
    </location>
</feature>
<organism evidence="3 4">
    <name type="scientific">Roseobacter sinensis</name>
    <dbReference type="NCBI Taxonomy" id="2931391"/>
    <lineage>
        <taxon>Bacteria</taxon>
        <taxon>Pseudomonadati</taxon>
        <taxon>Pseudomonadota</taxon>
        <taxon>Alphaproteobacteria</taxon>
        <taxon>Rhodobacterales</taxon>
        <taxon>Roseobacteraceae</taxon>
        <taxon>Roseobacter</taxon>
    </lineage>
</organism>
<evidence type="ECO:0000256" key="1">
    <source>
        <dbReference type="SAM" id="Phobius"/>
    </source>
</evidence>
<proteinExistence type="predicted"/>
<keyword evidence="1" id="KW-0812">Transmembrane</keyword>
<dbReference type="RefSeq" id="WP_263843086.1">
    <property type="nucleotide sequence ID" value="NZ_JALIEB010000002.1"/>
</dbReference>
<dbReference type="SMART" id="SM01080">
    <property type="entry name" value="CHASE2"/>
    <property type="match status" value="1"/>
</dbReference>
<comment type="caution">
    <text evidence="3">The sequence shown here is derived from an EMBL/GenBank/DDBJ whole genome shotgun (WGS) entry which is preliminary data.</text>
</comment>
<protein>
    <submittedName>
        <fullName evidence="3">Adenylate/guanylate cyclase domain-containing protein</fullName>
    </submittedName>
</protein>
<feature type="domain" description="Guanylate cyclase" evidence="2">
    <location>
        <begin position="441"/>
        <end position="568"/>
    </location>
</feature>
<keyword evidence="4" id="KW-1185">Reference proteome</keyword>
<dbReference type="SUPFAM" id="SSF55073">
    <property type="entry name" value="Nucleotide cyclase"/>
    <property type="match status" value="1"/>
</dbReference>
<dbReference type="PANTHER" id="PTHR43081:SF20">
    <property type="entry name" value="TWO-COMPONENT RESPONSE REGULATOR"/>
    <property type="match status" value="1"/>
</dbReference>
<feature type="transmembrane region" description="Helical" evidence="1">
    <location>
        <begin position="328"/>
        <end position="347"/>
    </location>
</feature>
<dbReference type="CDD" id="cd07302">
    <property type="entry name" value="CHD"/>
    <property type="match status" value="1"/>
</dbReference>
<reference evidence="3 4" key="1">
    <citation type="submission" date="2022-04" db="EMBL/GenBank/DDBJ databases">
        <title>Roseobacter sp. WL0113 is a bacterium isolated from neritic sediment.</title>
        <authorList>
            <person name="Wang L."/>
            <person name="He W."/>
            <person name="Zhang D.-F."/>
        </authorList>
    </citation>
    <scope>NUCLEOTIDE SEQUENCE [LARGE SCALE GENOMIC DNA]</scope>
    <source>
        <strain evidence="3 4">WL0113</strain>
    </source>
</reference>
<dbReference type="SMART" id="SM00044">
    <property type="entry name" value="CYCc"/>
    <property type="match status" value="1"/>
</dbReference>
<evidence type="ECO:0000313" key="4">
    <source>
        <dbReference type="Proteomes" id="UP001208690"/>
    </source>
</evidence>
<dbReference type="InterPro" id="IPR029787">
    <property type="entry name" value="Nucleotide_cyclase"/>
</dbReference>
<dbReference type="InterPro" id="IPR007890">
    <property type="entry name" value="CHASE2"/>
</dbReference>
<dbReference type="Gene3D" id="3.30.70.1230">
    <property type="entry name" value="Nucleotide cyclase"/>
    <property type="match status" value="1"/>
</dbReference>
<accession>A0ABT3BB23</accession>
<sequence length="618" mass="63423">MARRSRRSLARPLRPMMQGARAPLVLGALTLIAAGVWAALISAPHLSARASGLDRLEAALLDLRLSVFGPVDPATEVAIVAIDDATLAANQGAPGANRALLARTIDAIAAAGATTVGLDVVLADPGDAAVDARLAEALSQIPSVIAAAASFSAGSQDVGVARPASILRPQPVFADVAQAALVNISTDATGTPRYVPSVFATETGIELSFALALASRLRGVEPQIAADALNLGGDLVPLDVGLTMPLRLIGPEGHIPTYSASVILDGTHAADLAGKAVLVGFTATAFGDRFPGPYGESVPGVEIMAGAVSQMLGSQPLRRDLQTRRIDTAASVVLALLASGLVLLLPLSSGVPAALALVAAWGAAILAAFSAGVWLSAAVPLVSAMAPVAAAAALRYYTEKRRASRGAAALEALKKFQSPLLAEMIAEDPDFLKQPTSRALSILFIDLSGFTLLSERLGPAGTQDLLKNFHQITAAGVEGQGGVVLNYMGDGALAVFGMTDDGEASADQAFRTSFALLDDLAALGEGRFTVGCRIGLHHGEVVLSRLGGDHHQQVSVAGDSVNLTSRLLEIAKAEGAAIAATDSVLQRARQSPLRPADRTKTVEVRGRDGGAEVHFWMG</sequence>
<keyword evidence="1" id="KW-1133">Transmembrane helix</keyword>
<dbReference type="Pfam" id="PF05226">
    <property type="entry name" value="CHASE2"/>
    <property type="match status" value="1"/>
</dbReference>